<comment type="function">
    <text evidence="8">Catalyzes the condensation of pantoate with beta-alanine in an ATP-dependent reaction via a pantoyl-adenylate intermediate.</text>
</comment>
<reference evidence="9 10" key="1">
    <citation type="submission" date="2018-03" db="EMBL/GenBank/DDBJ databases">
        <title>Draft genome of Deinococcus sp. OD32.</title>
        <authorList>
            <person name="Wang X.-P."/>
            <person name="Du Z.-J."/>
        </authorList>
    </citation>
    <scope>NUCLEOTIDE SEQUENCE [LARGE SCALE GENOMIC DNA]</scope>
    <source>
        <strain evidence="9 10">OD32</strain>
    </source>
</reference>
<gene>
    <name evidence="8" type="primary">panC</name>
    <name evidence="9" type="ORF">C8263_00595</name>
</gene>
<name>A0A2T3WCN1_9DEIO</name>
<comment type="subunit">
    <text evidence="8">Homodimer.</text>
</comment>
<dbReference type="CDD" id="cd00560">
    <property type="entry name" value="PanC"/>
    <property type="match status" value="1"/>
</dbReference>
<feature type="binding site" evidence="8">
    <location>
        <position position="62"/>
    </location>
    <ligand>
        <name>(R)-pantoate</name>
        <dbReference type="ChEBI" id="CHEBI:15980"/>
    </ligand>
</feature>
<keyword evidence="3 8" id="KW-0436">Ligase</keyword>
<feature type="binding site" evidence="8">
    <location>
        <begin position="29"/>
        <end position="36"/>
    </location>
    <ligand>
        <name>ATP</name>
        <dbReference type="ChEBI" id="CHEBI:30616"/>
    </ligand>
</feature>
<feature type="binding site" evidence="8">
    <location>
        <position position="154"/>
    </location>
    <ligand>
        <name>(R)-pantoate</name>
        <dbReference type="ChEBI" id="CHEBI:15980"/>
    </ligand>
</feature>
<evidence type="ECO:0000313" key="10">
    <source>
        <dbReference type="Proteomes" id="UP000240317"/>
    </source>
</evidence>
<keyword evidence="8" id="KW-0963">Cytoplasm</keyword>
<comment type="miscellaneous">
    <text evidence="8">The reaction proceeds by a bi uni uni bi ping pong mechanism.</text>
</comment>
<evidence type="ECO:0000313" key="9">
    <source>
        <dbReference type="EMBL" id="PTA69564.1"/>
    </source>
</evidence>
<feature type="active site" description="Proton donor" evidence="8">
    <location>
        <position position="36"/>
    </location>
</feature>
<comment type="similarity">
    <text evidence="2 8">Belongs to the pantothenate synthetase family.</text>
</comment>
<keyword evidence="10" id="KW-1185">Reference proteome</keyword>
<feature type="binding site" evidence="8">
    <location>
        <begin position="148"/>
        <end position="151"/>
    </location>
    <ligand>
        <name>ATP</name>
        <dbReference type="ChEBI" id="CHEBI:30616"/>
    </ligand>
</feature>
<dbReference type="AlphaFoldDB" id="A0A2T3WCN1"/>
<comment type="subcellular location">
    <subcellularLocation>
        <location evidence="8">Cytoplasm</location>
    </subcellularLocation>
</comment>
<comment type="pathway">
    <text evidence="1 8">Cofactor biosynthesis; (R)-pantothenate biosynthesis; (R)-pantothenate from (R)-pantoate and beta-alanine: step 1/1.</text>
</comment>
<dbReference type="UniPathway" id="UPA00028">
    <property type="reaction ID" value="UER00005"/>
</dbReference>
<sequence length="289" mass="30413">MSNAPRLLTTPAELRAARASGPVALVPTMGYLHEGHAALIQGARRLVPGGQVVVSVFVNPLQFGAGEDLGRYPRDLPRDLEIAGAAGADVLFHPAPDTMYPAGFATQVSVGGVSEGLDGAARPGHFTGVATVVLKLFNLVQPQYALFGEKDWQQLAVIRRMVTDLNVPVEVRGVPTVRESSGLALSSRNSYLTEAQRAQAVILSQALRAVQAAYAGGERKTATLEAAGHALLDAHPDVTLDYLNVVNGDMQTGEMVDNSPMNRVLVAARMFGVRLIDNMPLAASGEGGA</sequence>
<dbReference type="Gene3D" id="3.40.50.620">
    <property type="entry name" value="HUPs"/>
    <property type="match status" value="1"/>
</dbReference>
<evidence type="ECO:0000256" key="6">
    <source>
        <dbReference type="ARBA" id="ARBA00022840"/>
    </source>
</evidence>
<evidence type="ECO:0000256" key="7">
    <source>
        <dbReference type="ARBA" id="ARBA00048258"/>
    </source>
</evidence>
<dbReference type="HAMAP" id="MF_00158">
    <property type="entry name" value="PanC"/>
    <property type="match status" value="1"/>
</dbReference>
<comment type="catalytic activity">
    <reaction evidence="7 8">
        <text>(R)-pantoate + beta-alanine + ATP = (R)-pantothenate + AMP + diphosphate + H(+)</text>
        <dbReference type="Rhea" id="RHEA:10912"/>
        <dbReference type="ChEBI" id="CHEBI:15378"/>
        <dbReference type="ChEBI" id="CHEBI:15980"/>
        <dbReference type="ChEBI" id="CHEBI:29032"/>
        <dbReference type="ChEBI" id="CHEBI:30616"/>
        <dbReference type="ChEBI" id="CHEBI:33019"/>
        <dbReference type="ChEBI" id="CHEBI:57966"/>
        <dbReference type="ChEBI" id="CHEBI:456215"/>
        <dbReference type="EC" id="6.3.2.1"/>
    </reaction>
</comment>
<dbReference type="RefSeq" id="WP_107136157.1">
    <property type="nucleotide sequence ID" value="NZ_PYSV01000001.1"/>
</dbReference>
<dbReference type="InterPro" id="IPR003721">
    <property type="entry name" value="Pantoate_ligase"/>
</dbReference>
<keyword evidence="6 8" id="KW-0067">ATP-binding</keyword>
<dbReference type="PANTHER" id="PTHR21299">
    <property type="entry name" value="CYTIDYLATE KINASE/PANTOATE-BETA-ALANINE LIGASE"/>
    <property type="match status" value="1"/>
</dbReference>
<dbReference type="OrthoDB" id="9773087at2"/>
<dbReference type="PANTHER" id="PTHR21299:SF1">
    <property type="entry name" value="PANTOATE--BETA-ALANINE LIGASE"/>
    <property type="match status" value="1"/>
</dbReference>
<dbReference type="GO" id="GO:0004592">
    <property type="term" value="F:pantoate-beta-alanine ligase activity"/>
    <property type="evidence" value="ECO:0007669"/>
    <property type="project" value="UniProtKB-UniRule"/>
</dbReference>
<dbReference type="GO" id="GO:0005524">
    <property type="term" value="F:ATP binding"/>
    <property type="evidence" value="ECO:0007669"/>
    <property type="project" value="UniProtKB-KW"/>
</dbReference>
<dbReference type="EC" id="6.3.2.1" evidence="8"/>
<evidence type="ECO:0000256" key="8">
    <source>
        <dbReference type="HAMAP-Rule" id="MF_00158"/>
    </source>
</evidence>
<dbReference type="NCBIfam" id="TIGR00018">
    <property type="entry name" value="panC"/>
    <property type="match status" value="1"/>
</dbReference>
<accession>A0A2T3WCN1</accession>
<proteinExistence type="inferred from homology"/>
<dbReference type="Proteomes" id="UP000240317">
    <property type="component" value="Unassembled WGS sequence"/>
</dbReference>
<dbReference type="GO" id="GO:0005829">
    <property type="term" value="C:cytosol"/>
    <property type="evidence" value="ECO:0007669"/>
    <property type="project" value="TreeGrafter"/>
</dbReference>
<organism evidence="9 10">
    <name type="scientific">Deinococcus arcticus</name>
    <dbReference type="NCBI Taxonomy" id="2136176"/>
    <lineage>
        <taxon>Bacteria</taxon>
        <taxon>Thermotogati</taxon>
        <taxon>Deinococcota</taxon>
        <taxon>Deinococci</taxon>
        <taxon>Deinococcales</taxon>
        <taxon>Deinococcaceae</taxon>
        <taxon>Deinococcus</taxon>
    </lineage>
</organism>
<evidence type="ECO:0000256" key="1">
    <source>
        <dbReference type="ARBA" id="ARBA00004990"/>
    </source>
</evidence>
<keyword evidence="4 8" id="KW-0566">Pantothenate biosynthesis</keyword>
<protein>
    <recommendedName>
        <fullName evidence="8">Pantothenate synthetase</fullName>
        <shortName evidence="8">PS</shortName>
        <ecNumber evidence="8">6.3.2.1</ecNumber>
    </recommendedName>
    <alternativeName>
        <fullName evidence="8">Pantoate--beta-alanine ligase</fullName>
    </alternativeName>
    <alternativeName>
        <fullName evidence="8">Pantoate-activating enzyme</fullName>
    </alternativeName>
</protein>
<keyword evidence="5 8" id="KW-0547">Nucleotide-binding</keyword>
<comment type="caution">
    <text evidence="9">The sequence shown here is derived from an EMBL/GenBank/DDBJ whole genome shotgun (WGS) entry which is preliminary data.</text>
</comment>
<dbReference type="InterPro" id="IPR014729">
    <property type="entry name" value="Rossmann-like_a/b/a_fold"/>
</dbReference>
<evidence type="ECO:0000256" key="5">
    <source>
        <dbReference type="ARBA" id="ARBA00022741"/>
    </source>
</evidence>
<evidence type="ECO:0000256" key="3">
    <source>
        <dbReference type="ARBA" id="ARBA00022598"/>
    </source>
</evidence>
<dbReference type="EMBL" id="PYSV01000001">
    <property type="protein sequence ID" value="PTA69564.1"/>
    <property type="molecule type" value="Genomic_DNA"/>
</dbReference>
<feature type="binding site" evidence="8">
    <location>
        <begin position="185"/>
        <end position="188"/>
    </location>
    <ligand>
        <name>ATP</name>
        <dbReference type="ChEBI" id="CHEBI:30616"/>
    </ligand>
</feature>
<feature type="binding site" evidence="8">
    <location>
        <position position="177"/>
    </location>
    <ligand>
        <name>ATP</name>
        <dbReference type="ChEBI" id="CHEBI:30616"/>
    </ligand>
</feature>
<dbReference type="SUPFAM" id="SSF52374">
    <property type="entry name" value="Nucleotidylyl transferase"/>
    <property type="match status" value="1"/>
</dbReference>
<dbReference type="Gene3D" id="3.30.1300.10">
    <property type="entry name" value="Pantoate-beta-alanine ligase, C-terminal domain"/>
    <property type="match status" value="1"/>
</dbReference>
<evidence type="ECO:0000256" key="4">
    <source>
        <dbReference type="ARBA" id="ARBA00022655"/>
    </source>
</evidence>
<feature type="binding site" evidence="8">
    <location>
        <position position="62"/>
    </location>
    <ligand>
        <name>beta-alanine</name>
        <dbReference type="ChEBI" id="CHEBI:57966"/>
    </ligand>
</feature>
<evidence type="ECO:0000256" key="2">
    <source>
        <dbReference type="ARBA" id="ARBA00009256"/>
    </source>
</evidence>
<dbReference type="Pfam" id="PF02569">
    <property type="entry name" value="Pantoate_ligase"/>
    <property type="match status" value="1"/>
</dbReference>
<dbReference type="GO" id="GO:0015940">
    <property type="term" value="P:pantothenate biosynthetic process"/>
    <property type="evidence" value="ECO:0007669"/>
    <property type="project" value="UniProtKB-UniRule"/>
</dbReference>
<dbReference type="InterPro" id="IPR042176">
    <property type="entry name" value="Pantoate_ligase_C"/>
</dbReference>